<dbReference type="InterPro" id="IPR039426">
    <property type="entry name" value="TonB-dep_rcpt-like"/>
</dbReference>
<dbReference type="EMBL" id="CP011390">
    <property type="protein sequence ID" value="ANE53257.1"/>
    <property type="molecule type" value="Genomic_DNA"/>
</dbReference>
<dbReference type="InterPro" id="IPR000531">
    <property type="entry name" value="Beta-barrel_TonB"/>
</dbReference>
<evidence type="ECO:0000256" key="1">
    <source>
        <dbReference type="ARBA" id="ARBA00004571"/>
    </source>
</evidence>
<evidence type="ECO:0000256" key="10">
    <source>
        <dbReference type="RuleBase" id="RU003357"/>
    </source>
</evidence>
<keyword evidence="2" id="KW-0813">Transport</keyword>
<dbReference type="PATRIC" id="fig|1492898.3.peg.370"/>
<sequence>MLMSVTAFSQAVTLSGTVKNKTNAESVPSVSVSLKGSTQGVYTDETGSFKIAVQKLPATLVFSSVGFETQEVTVSDASNSIQVAFVPGSSLGQEVVVAATRTPQRILESPVTIERVSNVAIRNAPASNYYDVVQNLKGVDVVASSLTFKTPTTRGFSGSGNLRFNQIVDGMDNQAPGLNFSVGSVIGLTELDVDNMELLPGASSALFGPGGMNGTLLINSKNPFKYQGLSFQIKTGIMHIDDKERGVSPYHNWSVRWAKKVSDRFAFKIGTELIQAKDWLADDYRNYKRFGTSGNLTTGTRDTDPNYDGVNVYGDETTIDLRTRVLNPIAAQVPFLASYISTLPSSIPVSRTGYTENEVVDPNTINYKLSGAVHYKLTSRVEAVLAGNWGTGNTVYTGSQRYSLKNLKVGQYKLELNSDKWFIRGYTTQENAGESHNLTITTQLFNEAWKPSAQWYQEYAFAYLNAKQAGRDDLAAHNIARSTADQGRPAAGSQQFKNLFDQVRMKPIPQGGLFKDRSDLYMAEGQYNLSSLAKYAEVLVGGNWKQYVLNSEGTLFPDTKGNPIKINEYGAYVQVGKEIIQDVLKLTASGRYDKNENFEGRFTPRVTAVVKPAKDHNIRLSYQTAYRFPSTQQQWIDLDAGTGRLIGANKSLWEKYNLINDPANAVTPNGDLGEKVPYTEVKPESVTTFEAGYKSLIAKKLLIDAYGYYGKYQDFITRRDVLQVSTGKGYSIVVNAPEKVKTYGWGLSAEYLLPANFVVNGSLSSDKIEDVPAGFRAFFNTPELRSVLGLSNTGFGKDKRFGFNIAWRWQEGFFYENDFTQGDLPAYNVVDAAVSYKLPKSKSMLKLGGTNIGNQYYRSAVGNPSIGGVYYVSYAFNVLQ</sequence>
<dbReference type="KEGG" id="fla:SY85_01670"/>
<dbReference type="SUPFAM" id="SSF56935">
    <property type="entry name" value="Porins"/>
    <property type="match status" value="1"/>
</dbReference>
<dbReference type="Proteomes" id="UP000077177">
    <property type="component" value="Chromosome"/>
</dbReference>
<evidence type="ECO:0000256" key="3">
    <source>
        <dbReference type="ARBA" id="ARBA00022452"/>
    </source>
</evidence>
<keyword evidence="6 10" id="KW-0798">TonB box</keyword>
<dbReference type="Gene3D" id="2.60.40.1120">
    <property type="entry name" value="Carboxypeptidase-like, regulatory domain"/>
    <property type="match status" value="1"/>
</dbReference>
<keyword evidence="5" id="KW-0732">Signal</keyword>
<protein>
    <recommendedName>
        <fullName evidence="15">TonB-dependent receptor</fullName>
    </recommendedName>
</protein>
<evidence type="ECO:0000256" key="2">
    <source>
        <dbReference type="ARBA" id="ARBA00022448"/>
    </source>
</evidence>
<dbReference type="GO" id="GO:0015344">
    <property type="term" value="F:siderophore uptake transmembrane transporter activity"/>
    <property type="evidence" value="ECO:0007669"/>
    <property type="project" value="TreeGrafter"/>
</dbReference>
<keyword evidence="8" id="KW-0675">Receptor</keyword>
<gene>
    <name evidence="13" type="ORF">SY85_01670</name>
</gene>
<dbReference type="InterPro" id="IPR036942">
    <property type="entry name" value="Beta-barrel_TonB_sf"/>
</dbReference>
<evidence type="ECO:0000259" key="12">
    <source>
        <dbReference type="Pfam" id="PF07715"/>
    </source>
</evidence>
<reference evidence="14" key="1">
    <citation type="submission" date="2015-01" db="EMBL/GenBank/DDBJ databases">
        <title>Flavisolibacter sp./LCS9/ whole genome sequencing.</title>
        <authorList>
            <person name="Kim M.K."/>
            <person name="Srinivasan S."/>
            <person name="Lee J.-J."/>
        </authorList>
    </citation>
    <scope>NUCLEOTIDE SEQUENCE [LARGE SCALE GENOMIC DNA]</scope>
    <source>
        <strain evidence="14">LCS9</strain>
    </source>
</reference>
<keyword evidence="4" id="KW-0812">Transmembrane</keyword>
<dbReference type="PANTHER" id="PTHR30069">
    <property type="entry name" value="TONB-DEPENDENT OUTER MEMBRANE RECEPTOR"/>
    <property type="match status" value="1"/>
</dbReference>
<dbReference type="Gene3D" id="2.40.170.20">
    <property type="entry name" value="TonB-dependent receptor, beta-barrel domain"/>
    <property type="match status" value="1"/>
</dbReference>
<dbReference type="InterPro" id="IPR037066">
    <property type="entry name" value="Plug_dom_sf"/>
</dbReference>
<dbReference type="PANTHER" id="PTHR30069:SF29">
    <property type="entry name" value="HEMOGLOBIN AND HEMOGLOBIN-HAPTOGLOBIN-BINDING PROTEIN 1-RELATED"/>
    <property type="match status" value="1"/>
</dbReference>
<proteinExistence type="inferred from homology"/>
<dbReference type="InterPro" id="IPR012910">
    <property type="entry name" value="Plug_dom"/>
</dbReference>
<dbReference type="STRING" id="1492898.SY85_01670"/>
<dbReference type="GO" id="GO:0009279">
    <property type="term" value="C:cell outer membrane"/>
    <property type="evidence" value="ECO:0007669"/>
    <property type="project" value="UniProtKB-SubCell"/>
</dbReference>
<evidence type="ECO:0000256" key="8">
    <source>
        <dbReference type="ARBA" id="ARBA00023170"/>
    </source>
</evidence>
<dbReference type="Pfam" id="PF07715">
    <property type="entry name" value="Plug"/>
    <property type="match status" value="1"/>
</dbReference>
<dbReference type="InterPro" id="IPR008969">
    <property type="entry name" value="CarboxyPept-like_regulatory"/>
</dbReference>
<dbReference type="AlphaFoldDB" id="A0A172U2P6"/>
<evidence type="ECO:0000259" key="11">
    <source>
        <dbReference type="Pfam" id="PF00593"/>
    </source>
</evidence>
<comment type="subcellular location">
    <subcellularLocation>
        <location evidence="1">Cell outer membrane</location>
        <topology evidence="1">Multi-pass membrane protein</topology>
    </subcellularLocation>
</comment>
<keyword evidence="7 10" id="KW-0472">Membrane</keyword>
<dbReference type="Gene3D" id="2.170.130.10">
    <property type="entry name" value="TonB-dependent receptor, plug domain"/>
    <property type="match status" value="1"/>
</dbReference>
<organism evidence="13 14">
    <name type="scientific">Flavisolibacter tropicus</name>
    <dbReference type="NCBI Taxonomy" id="1492898"/>
    <lineage>
        <taxon>Bacteria</taxon>
        <taxon>Pseudomonadati</taxon>
        <taxon>Bacteroidota</taxon>
        <taxon>Chitinophagia</taxon>
        <taxon>Chitinophagales</taxon>
        <taxon>Chitinophagaceae</taxon>
        <taxon>Flavisolibacter</taxon>
    </lineage>
</organism>
<evidence type="ECO:0008006" key="15">
    <source>
        <dbReference type="Google" id="ProtNLM"/>
    </source>
</evidence>
<accession>A0A172U2P6</accession>
<dbReference type="Pfam" id="PF13715">
    <property type="entry name" value="CarbopepD_reg_2"/>
    <property type="match status" value="1"/>
</dbReference>
<evidence type="ECO:0000313" key="14">
    <source>
        <dbReference type="Proteomes" id="UP000077177"/>
    </source>
</evidence>
<evidence type="ECO:0000256" key="4">
    <source>
        <dbReference type="ARBA" id="ARBA00022692"/>
    </source>
</evidence>
<keyword evidence="3" id="KW-1134">Transmembrane beta strand</keyword>
<dbReference type="Pfam" id="PF00593">
    <property type="entry name" value="TonB_dep_Rec_b-barrel"/>
    <property type="match status" value="1"/>
</dbReference>
<name>A0A172U2P6_9BACT</name>
<dbReference type="SUPFAM" id="SSF49464">
    <property type="entry name" value="Carboxypeptidase regulatory domain-like"/>
    <property type="match status" value="1"/>
</dbReference>
<feature type="domain" description="TonB-dependent receptor-like beta-barrel" evidence="11">
    <location>
        <begin position="393"/>
        <end position="852"/>
    </location>
</feature>
<feature type="domain" description="TonB-dependent receptor plug" evidence="12">
    <location>
        <begin position="107"/>
        <end position="215"/>
    </location>
</feature>
<keyword evidence="14" id="KW-1185">Reference proteome</keyword>
<evidence type="ECO:0000256" key="7">
    <source>
        <dbReference type="ARBA" id="ARBA00023136"/>
    </source>
</evidence>
<evidence type="ECO:0000313" key="13">
    <source>
        <dbReference type="EMBL" id="ANE53257.1"/>
    </source>
</evidence>
<comment type="similarity">
    <text evidence="10">Belongs to the TonB-dependent receptor family.</text>
</comment>
<evidence type="ECO:0000256" key="5">
    <source>
        <dbReference type="ARBA" id="ARBA00022729"/>
    </source>
</evidence>
<evidence type="ECO:0000256" key="9">
    <source>
        <dbReference type="ARBA" id="ARBA00023237"/>
    </source>
</evidence>
<keyword evidence="9" id="KW-0998">Cell outer membrane</keyword>
<dbReference type="GO" id="GO:0044718">
    <property type="term" value="P:siderophore transmembrane transport"/>
    <property type="evidence" value="ECO:0007669"/>
    <property type="project" value="TreeGrafter"/>
</dbReference>
<reference evidence="13 14" key="2">
    <citation type="journal article" date="2016" name="Int. J. Syst. Evol. Microbiol.">
        <title>Flavisolibacter tropicus sp. nov., isolated from tropical soil.</title>
        <authorList>
            <person name="Lee J.J."/>
            <person name="Kang M.S."/>
            <person name="Kim G.S."/>
            <person name="Lee C.S."/>
            <person name="Lim S."/>
            <person name="Lee J."/>
            <person name="Roh S.H."/>
            <person name="Kang H."/>
            <person name="Ha J.M."/>
            <person name="Bae S."/>
            <person name="Jung H.Y."/>
            <person name="Kim M.K."/>
        </authorList>
    </citation>
    <scope>NUCLEOTIDE SEQUENCE [LARGE SCALE GENOMIC DNA]</scope>
    <source>
        <strain evidence="13 14">LCS9</strain>
    </source>
</reference>
<evidence type="ECO:0000256" key="6">
    <source>
        <dbReference type="ARBA" id="ARBA00023077"/>
    </source>
</evidence>